<sequence>MDGGGETFGQILCRLRGKRSLSAVGRLANISKGHVHDLENGRRMPSRSVALKLDEVLYANGELIAAFESHATNGEMVDFRQTVAEMGSVRTLKMTANDDGEDVTNRRRLLQLAASAGIFGYGESVRQLLDRMADPHRSIEEWQIVREDHLHALRTRPPAEVVDHLAIDLHALWEQMAAIPADERIELHRVAAILANVQANALTRLGDHGQAIRWWGTSRRMADASKDVDLQLLVRAEEAGQGLYGQRSPGTVLLLIAQAERISRRPWPRMLTAEAEALAMLGRHREAAQKLRTLVDLVEGGLKGDDFGFWKEDAIPFAQSWVYSSAGDERAASRARERVLRLAPERSYQVLTNVLLHQNQCTVELGGVDEGVRHAAEVFDALPTPYRTNHVMETARMVLRAVPIDQQTRPAVRDLRAMLTIEA</sequence>
<dbReference type="SUPFAM" id="SSF47413">
    <property type="entry name" value="lambda repressor-like DNA-binding domains"/>
    <property type="match status" value="1"/>
</dbReference>
<dbReference type="SMART" id="SM00530">
    <property type="entry name" value="HTH_XRE"/>
    <property type="match status" value="1"/>
</dbReference>
<dbReference type="Gene3D" id="1.25.40.10">
    <property type="entry name" value="Tetratricopeptide repeat domain"/>
    <property type="match status" value="1"/>
</dbReference>
<keyword evidence="3" id="KW-1185">Reference proteome</keyword>
<dbReference type="OrthoDB" id="3462308at2"/>
<dbReference type="GO" id="GO:0003677">
    <property type="term" value="F:DNA binding"/>
    <property type="evidence" value="ECO:0007669"/>
    <property type="project" value="InterPro"/>
</dbReference>
<dbReference type="AlphaFoldDB" id="A0A1G7YV08"/>
<dbReference type="RefSeq" id="WP_090928123.1">
    <property type="nucleotide sequence ID" value="NZ_FNDJ01000001.1"/>
</dbReference>
<accession>A0A1G7YV08</accession>
<dbReference type="STRING" id="633440.SAMN05421869_101223"/>
<name>A0A1G7YV08_9ACTN</name>
<dbReference type="Pfam" id="PF13560">
    <property type="entry name" value="HTH_31"/>
    <property type="match status" value="1"/>
</dbReference>
<dbReference type="InterPro" id="IPR010982">
    <property type="entry name" value="Lambda_DNA-bd_dom_sf"/>
</dbReference>
<dbReference type="InterPro" id="IPR011990">
    <property type="entry name" value="TPR-like_helical_dom_sf"/>
</dbReference>
<reference evidence="2 3" key="1">
    <citation type="submission" date="2016-10" db="EMBL/GenBank/DDBJ databases">
        <authorList>
            <person name="de Groot N.N."/>
        </authorList>
    </citation>
    <scope>NUCLEOTIDE SEQUENCE [LARGE SCALE GENOMIC DNA]</scope>
    <source>
        <strain evidence="2 3">CGMCC 4.6533</strain>
    </source>
</reference>
<dbReference type="Gene3D" id="1.10.260.40">
    <property type="entry name" value="lambda repressor-like DNA-binding domains"/>
    <property type="match status" value="1"/>
</dbReference>
<evidence type="ECO:0000259" key="1">
    <source>
        <dbReference type="SMART" id="SM00530"/>
    </source>
</evidence>
<organism evidence="2 3">
    <name type="scientific">Nonomuraea jiangxiensis</name>
    <dbReference type="NCBI Taxonomy" id="633440"/>
    <lineage>
        <taxon>Bacteria</taxon>
        <taxon>Bacillati</taxon>
        <taxon>Actinomycetota</taxon>
        <taxon>Actinomycetes</taxon>
        <taxon>Streptosporangiales</taxon>
        <taxon>Streptosporangiaceae</taxon>
        <taxon>Nonomuraea</taxon>
    </lineage>
</organism>
<protein>
    <submittedName>
        <fullName evidence="2">Helix-turn-helix domain-containing protein</fullName>
    </submittedName>
</protein>
<feature type="domain" description="HTH cro/C1-type" evidence="1">
    <location>
        <begin position="11"/>
        <end position="63"/>
    </location>
</feature>
<dbReference type="EMBL" id="FNDJ01000001">
    <property type="protein sequence ID" value="SDH00311.1"/>
    <property type="molecule type" value="Genomic_DNA"/>
</dbReference>
<gene>
    <name evidence="2" type="ORF">SAMN05421869_101223</name>
</gene>
<evidence type="ECO:0000313" key="2">
    <source>
        <dbReference type="EMBL" id="SDH00311.1"/>
    </source>
</evidence>
<dbReference type="CDD" id="cd00093">
    <property type="entry name" value="HTH_XRE"/>
    <property type="match status" value="1"/>
</dbReference>
<evidence type="ECO:0000313" key="3">
    <source>
        <dbReference type="Proteomes" id="UP000199202"/>
    </source>
</evidence>
<proteinExistence type="predicted"/>
<dbReference type="Proteomes" id="UP000199202">
    <property type="component" value="Unassembled WGS sequence"/>
</dbReference>
<dbReference type="InterPro" id="IPR001387">
    <property type="entry name" value="Cro/C1-type_HTH"/>
</dbReference>